<dbReference type="PROSITE" id="PS50928">
    <property type="entry name" value="ABC_TM1"/>
    <property type="match status" value="1"/>
</dbReference>
<feature type="transmembrane region" description="Helical" evidence="7">
    <location>
        <begin position="282"/>
        <end position="305"/>
    </location>
</feature>
<comment type="caution">
    <text evidence="10">The sequence shown here is derived from an EMBL/GenBank/DDBJ whole genome shotgun (WGS) entry which is preliminary data.</text>
</comment>
<evidence type="ECO:0000256" key="1">
    <source>
        <dbReference type="ARBA" id="ARBA00004651"/>
    </source>
</evidence>
<evidence type="ECO:0000256" key="7">
    <source>
        <dbReference type="RuleBase" id="RU363032"/>
    </source>
</evidence>
<dbReference type="Gene3D" id="1.10.3720.10">
    <property type="entry name" value="MetI-like"/>
    <property type="match status" value="1"/>
</dbReference>
<dbReference type="GO" id="GO:0005886">
    <property type="term" value="C:plasma membrane"/>
    <property type="evidence" value="ECO:0007669"/>
    <property type="project" value="UniProtKB-SubCell"/>
</dbReference>
<keyword evidence="6 7" id="KW-0472">Membrane</keyword>
<dbReference type="EMBL" id="QYBB01000050">
    <property type="protein sequence ID" value="RYC29493.1"/>
    <property type="molecule type" value="Genomic_DNA"/>
</dbReference>
<feature type="transmembrane region" description="Helical" evidence="7">
    <location>
        <begin position="124"/>
        <end position="144"/>
    </location>
</feature>
<comment type="similarity">
    <text evidence="7">Belongs to the binding-protein-dependent transport system permease family.</text>
</comment>
<evidence type="ECO:0000259" key="9">
    <source>
        <dbReference type="PROSITE" id="PS50928"/>
    </source>
</evidence>
<dbReference type="InterPro" id="IPR000515">
    <property type="entry name" value="MetI-like"/>
</dbReference>
<feature type="domain" description="ABC transmembrane type-1" evidence="9">
    <location>
        <begin position="87"/>
        <end position="303"/>
    </location>
</feature>
<reference evidence="10 11" key="1">
    <citation type="submission" date="2018-12" db="EMBL/GenBank/DDBJ databases">
        <authorList>
            <person name="Grouzdev D.S."/>
            <person name="Krutkina M.S."/>
        </authorList>
    </citation>
    <scope>NUCLEOTIDE SEQUENCE [LARGE SCALE GENOMIC DNA]</scope>
    <source>
        <strain evidence="10 11">RmlP026</strain>
    </source>
</reference>
<dbReference type="Proteomes" id="UP000290759">
    <property type="component" value="Unassembled WGS sequence"/>
</dbReference>
<dbReference type="PANTHER" id="PTHR30193:SF41">
    <property type="entry name" value="DIACETYLCHITOBIOSE UPTAKE SYSTEM PERMEASE PROTEIN NGCF"/>
    <property type="match status" value="1"/>
</dbReference>
<accession>A0A4Q2TZE0</accession>
<keyword evidence="5 7" id="KW-1133">Transmembrane helix</keyword>
<evidence type="ECO:0000256" key="4">
    <source>
        <dbReference type="ARBA" id="ARBA00022692"/>
    </source>
</evidence>
<dbReference type="CDD" id="cd06261">
    <property type="entry name" value="TM_PBP2"/>
    <property type="match status" value="1"/>
</dbReference>
<evidence type="ECO:0000256" key="2">
    <source>
        <dbReference type="ARBA" id="ARBA00022448"/>
    </source>
</evidence>
<dbReference type="GO" id="GO:0055085">
    <property type="term" value="P:transmembrane transport"/>
    <property type="evidence" value="ECO:0007669"/>
    <property type="project" value="InterPro"/>
</dbReference>
<evidence type="ECO:0000256" key="6">
    <source>
        <dbReference type="ARBA" id="ARBA00023136"/>
    </source>
</evidence>
<evidence type="ECO:0000313" key="11">
    <source>
        <dbReference type="Proteomes" id="UP000290759"/>
    </source>
</evidence>
<evidence type="ECO:0000313" key="10">
    <source>
        <dbReference type="EMBL" id="RYC29493.1"/>
    </source>
</evidence>
<organism evidence="10 11">
    <name type="scientific">Lichenibacterium minor</name>
    <dbReference type="NCBI Taxonomy" id="2316528"/>
    <lineage>
        <taxon>Bacteria</taxon>
        <taxon>Pseudomonadati</taxon>
        <taxon>Pseudomonadota</taxon>
        <taxon>Alphaproteobacteria</taxon>
        <taxon>Hyphomicrobiales</taxon>
        <taxon>Lichenihabitantaceae</taxon>
        <taxon>Lichenibacterium</taxon>
    </lineage>
</organism>
<proteinExistence type="inferred from homology"/>
<dbReference type="PANTHER" id="PTHR30193">
    <property type="entry name" value="ABC TRANSPORTER PERMEASE PROTEIN"/>
    <property type="match status" value="1"/>
</dbReference>
<keyword evidence="11" id="KW-1185">Reference proteome</keyword>
<feature type="region of interest" description="Disordered" evidence="8">
    <location>
        <begin position="1"/>
        <end position="21"/>
    </location>
</feature>
<evidence type="ECO:0000256" key="8">
    <source>
        <dbReference type="SAM" id="MobiDB-lite"/>
    </source>
</evidence>
<dbReference type="AlphaFoldDB" id="A0A4Q2TZE0"/>
<comment type="subcellular location">
    <subcellularLocation>
        <location evidence="1 7">Cell membrane</location>
        <topology evidence="1 7">Multi-pass membrane protein</topology>
    </subcellularLocation>
</comment>
<keyword evidence="4 7" id="KW-0812">Transmembrane</keyword>
<dbReference type="SUPFAM" id="SSF161098">
    <property type="entry name" value="MetI-like"/>
    <property type="match status" value="1"/>
</dbReference>
<keyword evidence="2 7" id="KW-0813">Transport</keyword>
<dbReference type="OrthoDB" id="7375219at2"/>
<feature type="transmembrane region" description="Helical" evidence="7">
    <location>
        <begin position="28"/>
        <end position="54"/>
    </location>
</feature>
<gene>
    <name evidence="10" type="ORF">D3273_23715</name>
</gene>
<dbReference type="RefSeq" id="WP_129229401.1">
    <property type="nucleotide sequence ID" value="NZ_QYBB01000050.1"/>
</dbReference>
<evidence type="ECO:0000256" key="5">
    <source>
        <dbReference type="ARBA" id="ARBA00022989"/>
    </source>
</evidence>
<dbReference type="InterPro" id="IPR051393">
    <property type="entry name" value="ABC_transporter_permease"/>
</dbReference>
<sequence>MSATSLPTAATAAAAKPKDRRRRKRRDLVGLLYVLPAMALVVVFFVVPIGMTAWMSLHNWPLLGVPRFIGLGNYVRMWSDAGFWSSLRFTLLYTAVATVAIFAVAFPLALFVERPRPLGALFRTVFFLPVVVGFATASLLWVWLLNTDSGLFAPAFQALGFTPQRVNILGDFGTAFPAIVAMVVWKVAGFTMILLMTGLQGIPGDVVEAARIDHAGPLQRFRFITLPLMRRTLGLALILCVTGSMLAFDQFYIMVAGGPRNQTVTAVYTIFNQSFVSFRLGYGSALSIALLAILLVLSVGQLWLLRDREDAR</sequence>
<keyword evidence="3" id="KW-1003">Cell membrane</keyword>
<feature type="transmembrane region" description="Helical" evidence="7">
    <location>
        <begin position="232"/>
        <end position="253"/>
    </location>
</feature>
<feature type="transmembrane region" description="Helical" evidence="7">
    <location>
        <begin position="91"/>
        <end position="112"/>
    </location>
</feature>
<name>A0A4Q2TZE0_9HYPH</name>
<dbReference type="InterPro" id="IPR035906">
    <property type="entry name" value="MetI-like_sf"/>
</dbReference>
<evidence type="ECO:0000256" key="3">
    <source>
        <dbReference type="ARBA" id="ARBA00022475"/>
    </source>
</evidence>
<reference evidence="10 11" key="2">
    <citation type="submission" date="2019-02" db="EMBL/GenBank/DDBJ databases">
        <title>'Lichenibacterium ramalinii' gen. nov. sp. nov., 'Lichenibacterium minor' gen. nov. sp. nov.</title>
        <authorList>
            <person name="Pankratov T."/>
        </authorList>
    </citation>
    <scope>NUCLEOTIDE SEQUENCE [LARGE SCALE GENOMIC DNA]</scope>
    <source>
        <strain evidence="10 11">RmlP026</strain>
    </source>
</reference>
<dbReference type="Pfam" id="PF00528">
    <property type="entry name" value="BPD_transp_1"/>
    <property type="match status" value="1"/>
</dbReference>
<protein>
    <submittedName>
        <fullName evidence="10">Sugar ABC transporter permease</fullName>
    </submittedName>
</protein>
<feature type="transmembrane region" description="Helical" evidence="7">
    <location>
        <begin position="175"/>
        <end position="195"/>
    </location>
</feature>